<dbReference type="OrthoDB" id="9789133at2"/>
<dbReference type="Proteomes" id="UP000199029">
    <property type="component" value="Unassembled WGS sequence"/>
</dbReference>
<evidence type="ECO:0000313" key="1">
    <source>
        <dbReference type="EMBL" id="SFP81305.1"/>
    </source>
</evidence>
<name>A0A1I5TE22_HYMAR</name>
<sequence>MYNLPEAADARHPKGRGNGYVLTLVSKTVYLSGDTEDIAEMHARACWKLAASQACGTGDGPILRNDVRIKAHASQIYLLSSQQLYMFVAMYSTLSRLNFLQRQASSQGQDYHGLLVQSVFPWVVVVLRAGQCVTSVPLTPAEGLYLTRILGETPRLSPLLYFIGVLEHQLLTQPDTTRDHAVALPEVLSPAVA</sequence>
<organism evidence="1 2">
    <name type="scientific">Hymenobacter arizonensis</name>
    <name type="common">Siccationidurans arizonensis</name>
    <dbReference type="NCBI Taxonomy" id="1227077"/>
    <lineage>
        <taxon>Bacteria</taxon>
        <taxon>Pseudomonadati</taxon>
        <taxon>Bacteroidota</taxon>
        <taxon>Cytophagia</taxon>
        <taxon>Cytophagales</taxon>
        <taxon>Hymenobacteraceae</taxon>
        <taxon>Hymenobacter</taxon>
    </lineage>
</organism>
<evidence type="ECO:0000313" key="2">
    <source>
        <dbReference type="Proteomes" id="UP000199029"/>
    </source>
</evidence>
<keyword evidence="2" id="KW-1185">Reference proteome</keyword>
<dbReference type="EMBL" id="FOXS01000001">
    <property type="protein sequence ID" value="SFP81305.1"/>
    <property type="molecule type" value="Genomic_DNA"/>
</dbReference>
<dbReference type="RefSeq" id="WP_092668493.1">
    <property type="nucleotide sequence ID" value="NZ_FOXS01000001.1"/>
</dbReference>
<dbReference type="STRING" id="1227077.SAMN04515668_0436"/>
<reference evidence="2" key="1">
    <citation type="submission" date="2016-10" db="EMBL/GenBank/DDBJ databases">
        <authorList>
            <person name="Varghese N."/>
            <person name="Submissions S."/>
        </authorList>
    </citation>
    <scope>NUCLEOTIDE SEQUENCE [LARGE SCALE GENOMIC DNA]</scope>
    <source>
        <strain evidence="2">OR362-8,ATCC BAA-1266,JCM 13504</strain>
    </source>
</reference>
<gene>
    <name evidence="1" type="ORF">SAMN04515668_0436</name>
</gene>
<proteinExistence type="predicted"/>
<accession>A0A1I5TE22</accession>
<dbReference type="AlphaFoldDB" id="A0A1I5TE22"/>
<protein>
    <submittedName>
        <fullName evidence="1">Uncharacterized protein</fullName>
    </submittedName>
</protein>